<evidence type="ECO:0000256" key="1">
    <source>
        <dbReference type="SAM" id="MobiDB-lite"/>
    </source>
</evidence>
<dbReference type="Proteomes" id="UP000886889">
    <property type="component" value="Unassembled WGS sequence"/>
</dbReference>
<evidence type="ECO:0000313" key="5">
    <source>
        <dbReference type="Proteomes" id="UP000886889"/>
    </source>
</evidence>
<evidence type="ECO:0000256" key="2">
    <source>
        <dbReference type="SAM" id="SignalP"/>
    </source>
</evidence>
<dbReference type="InterPro" id="IPR022029">
    <property type="entry name" value="YoaR-like_PG-bd"/>
</dbReference>
<gene>
    <name evidence="4" type="ORF">IAC80_06765</name>
</gene>
<dbReference type="PANTHER" id="PTHR35788">
    <property type="entry name" value="EXPORTED PROTEIN-RELATED"/>
    <property type="match status" value="1"/>
</dbReference>
<dbReference type="Pfam" id="PF12229">
    <property type="entry name" value="PG_binding_4"/>
    <property type="match status" value="1"/>
</dbReference>
<feature type="region of interest" description="Disordered" evidence="1">
    <location>
        <begin position="483"/>
        <end position="535"/>
    </location>
</feature>
<dbReference type="InterPro" id="IPR052913">
    <property type="entry name" value="Glycopeptide_resist_protein"/>
</dbReference>
<reference evidence="4" key="2">
    <citation type="journal article" date="2021" name="PeerJ">
        <title>Extensive microbial diversity within the chicken gut microbiome revealed by metagenomics and culture.</title>
        <authorList>
            <person name="Gilroy R."/>
            <person name="Ravi A."/>
            <person name="Getino M."/>
            <person name="Pursley I."/>
            <person name="Horton D.L."/>
            <person name="Alikhan N.F."/>
            <person name="Baker D."/>
            <person name="Gharbi K."/>
            <person name="Hall N."/>
            <person name="Watson M."/>
            <person name="Adriaenssens E.M."/>
            <person name="Foster-Nyarko E."/>
            <person name="Jarju S."/>
            <person name="Secka A."/>
            <person name="Antonio M."/>
            <person name="Oren A."/>
            <person name="Chaudhuri R.R."/>
            <person name="La Ragione R."/>
            <person name="Hildebrand F."/>
            <person name="Pallen M.J."/>
        </authorList>
    </citation>
    <scope>NUCLEOTIDE SEQUENCE</scope>
    <source>
        <strain evidence="4">ChiBcec6-7307</strain>
    </source>
</reference>
<dbReference type="Pfam" id="PF04294">
    <property type="entry name" value="VanW"/>
    <property type="match status" value="1"/>
</dbReference>
<reference evidence="4" key="1">
    <citation type="submission" date="2020-10" db="EMBL/GenBank/DDBJ databases">
        <authorList>
            <person name="Gilroy R."/>
        </authorList>
    </citation>
    <scope>NUCLEOTIDE SEQUENCE</scope>
    <source>
        <strain evidence="4">ChiBcec6-7307</strain>
    </source>
</reference>
<evidence type="ECO:0000313" key="4">
    <source>
        <dbReference type="EMBL" id="HIV23625.1"/>
    </source>
</evidence>
<accession>A0A9D1NZD5</accession>
<organism evidence="4 5">
    <name type="scientific">Candidatus Merdiplasma excrementigallinarum</name>
    <dbReference type="NCBI Taxonomy" id="2840864"/>
    <lineage>
        <taxon>Bacteria</taxon>
        <taxon>Bacillati</taxon>
        <taxon>Bacillota</taxon>
        <taxon>Clostridia</taxon>
        <taxon>Lachnospirales</taxon>
        <taxon>Lachnospiraceae</taxon>
        <taxon>Lachnospiraceae incertae sedis</taxon>
        <taxon>Candidatus Merdiplasma</taxon>
    </lineage>
</organism>
<evidence type="ECO:0000259" key="3">
    <source>
        <dbReference type="Pfam" id="PF12229"/>
    </source>
</evidence>
<proteinExistence type="predicted"/>
<feature type="domain" description="YoaR-like putative peptidoglycan binding" evidence="3">
    <location>
        <begin position="82"/>
        <end position="190"/>
    </location>
</feature>
<feature type="compositionally biased region" description="Low complexity" evidence="1">
    <location>
        <begin position="483"/>
        <end position="513"/>
    </location>
</feature>
<dbReference type="PANTHER" id="PTHR35788:SF1">
    <property type="entry name" value="EXPORTED PROTEIN"/>
    <property type="match status" value="1"/>
</dbReference>
<protein>
    <submittedName>
        <fullName evidence="4">VanW family protein</fullName>
    </submittedName>
</protein>
<dbReference type="AlphaFoldDB" id="A0A9D1NZD5"/>
<name>A0A9D1NZD5_9FIRM</name>
<sequence>MKKYSRIKYGAAGFLAGIFLLGMSGWAGAAQKDAVISNGVLIEGIDVSGMTIEQASAAVEEKAAQMGETMVTLTIGDNRVTATLNQLGLEWENRQILDEVENLGTTGNIVQRYKDQKDLEHQNKEYRITFTTDDKVCRSFVEGCSIYNTEPVNGTIYTQDDGTPGVEGGTDGITLQVDASVDAVREAVENWNGGELSIDLVVDRVAPDVTAEELSLVKDVLGTATTDYSASSYARAVNVENGCSKISGSLIFPGESFSVTAAVAPFTAENGYEPAPSYEENRVVDSYGGGICQVSTTLYNAVLKAELEVTARSNHTMVVNYVDLSKDAAIAEGVMDLAFVNTTDAPIYIVGYAYGGTLSFTIYGHETRPANRSIEFVSETTSTIEPTGIQMYANPEQSVGYLNQTQSPHTGYTAELWKNVYEDGVLVETTQVNSSTYQAVGTIYDVGVASSSSALTQAMYSAIATNDLSQVQAVIASASAYTNPATETPATDTPATDTPATDAPVTEAPAGDGTAAGGDGTGAADTTGQELVIVQ</sequence>
<feature type="signal peptide" evidence="2">
    <location>
        <begin position="1"/>
        <end position="29"/>
    </location>
</feature>
<feature type="chain" id="PRO_5038691446" evidence="2">
    <location>
        <begin position="30"/>
        <end position="535"/>
    </location>
</feature>
<keyword evidence="2" id="KW-0732">Signal</keyword>
<dbReference type="EMBL" id="DVOS01000057">
    <property type="protein sequence ID" value="HIV23625.1"/>
    <property type="molecule type" value="Genomic_DNA"/>
</dbReference>
<comment type="caution">
    <text evidence="4">The sequence shown here is derived from an EMBL/GenBank/DDBJ whole genome shotgun (WGS) entry which is preliminary data.</text>
</comment>
<dbReference type="InterPro" id="IPR007391">
    <property type="entry name" value="Vancomycin_resist_VanW"/>
</dbReference>